<evidence type="ECO:0000256" key="10">
    <source>
        <dbReference type="PROSITE-ProRule" id="PRU00042"/>
    </source>
</evidence>
<dbReference type="GO" id="GO:0008270">
    <property type="term" value="F:zinc ion binding"/>
    <property type="evidence" value="ECO:0007669"/>
    <property type="project" value="UniProtKB-KW"/>
</dbReference>
<dbReference type="Proteomes" id="UP000694892">
    <property type="component" value="Chromosome 1S"/>
</dbReference>
<feature type="compositionally biased region" description="Polar residues" evidence="11">
    <location>
        <begin position="90"/>
        <end position="101"/>
    </location>
</feature>
<accession>A0A974DRB0</accession>
<comment type="subcellular location">
    <subcellularLocation>
        <location evidence="1">Nucleus</location>
    </subcellularLocation>
</comment>
<sequence length="565" mass="63383">MERSQAAEDQRQLQLNINIRGCAWSMDTIPPTLRGAAAAAAPYTHRLPISTSIRNQCPAAAHYLITMDLSCQDSLYPKYQGDPELKEEGVQSTDSGAPQQLNERKQEQTSGPLSSGDFADNGETSDYFFLSSQPSPPLPLNYSGSFFIEANPEHSQDQEAFFSIMSGILGISTISAPQQLNRQESLYSVPEAIQNHMDLYSQPNLRISVQQPYQNQLYSAFSSTEDIHQVPSSPSLGSSSSSQCFFDSKVVPNKHEMEFSPISPSMDSFSSPCPQWEAQTGQSFATSSFQQDSFQQDSFQQDSFQQDSFHQSNNPHPVFHPLESKVENMMSACCQPHATEISEDSANFSSIDFTCQLDSYQTSHSDFNDTKMDLKSQLMGDFKYQFGNPVAAPGLTNQEEVIHHPSPPLISTNFLGHSPTEGHMLPNHVVGPSVEPRKKYQRNKFPAKCFRPKPHEKAFACPVESCIRSFARSDELNRHLRIHTGHKPFQCRICLRNFSRSDHLTTHIRTHTGEKPFSCDLCGRRFARSDEKKRHGKVHMKQKVRTEEKLKGLGFYTVGLSFGTL</sequence>
<dbReference type="RefSeq" id="XP_018098435.2">
    <property type="nucleotide sequence ID" value="XM_018242946.2"/>
</dbReference>
<dbReference type="KEGG" id="xla:108706476"/>
<proteinExistence type="predicted"/>
<name>A0A974DRB0_XENLA</name>
<dbReference type="PANTHER" id="PTHR23235">
    <property type="entry name" value="KRUEPPEL-LIKE TRANSCRIPTION FACTOR"/>
    <property type="match status" value="1"/>
</dbReference>
<evidence type="ECO:0000313" key="14">
    <source>
        <dbReference type="Proteomes" id="UP000694892"/>
    </source>
</evidence>
<dbReference type="EMBL" id="CM004467">
    <property type="protein sequence ID" value="OCT96538.1"/>
    <property type="molecule type" value="Genomic_DNA"/>
</dbReference>
<evidence type="ECO:0000313" key="13">
    <source>
        <dbReference type="EMBL" id="OCT96538.1"/>
    </source>
</evidence>
<gene>
    <name evidence="13" type="ORF">XELAEV_18008744mg</name>
</gene>
<dbReference type="OrthoDB" id="8197458at2759"/>
<keyword evidence="3" id="KW-0677">Repeat</keyword>
<evidence type="ECO:0000256" key="4">
    <source>
        <dbReference type="ARBA" id="ARBA00022771"/>
    </source>
</evidence>
<evidence type="ECO:0000256" key="9">
    <source>
        <dbReference type="ARBA" id="ARBA00023242"/>
    </source>
</evidence>
<evidence type="ECO:0000256" key="1">
    <source>
        <dbReference type="ARBA" id="ARBA00004123"/>
    </source>
</evidence>
<protein>
    <recommendedName>
        <fullName evidence="12">C2H2-type domain-containing protein</fullName>
    </recommendedName>
</protein>
<feature type="domain" description="C2H2-type" evidence="12">
    <location>
        <begin position="517"/>
        <end position="544"/>
    </location>
</feature>
<dbReference type="Pfam" id="PF00096">
    <property type="entry name" value="zf-C2H2"/>
    <property type="match status" value="1"/>
</dbReference>
<keyword evidence="9" id="KW-0539">Nucleus</keyword>
<evidence type="ECO:0000259" key="12">
    <source>
        <dbReference type="PROSITE" id="PS50157"/>
    </source>
</evidence>
<dbReference type="AlphaFoldDB" id="A0A974DRB0"/>
<feature type="region of interest" description="Disordered" evidence="11">
    <location>
        <begin position="80"/>
        <end position="118"/>
    </location>
</feature>
<evidence type="ECO:0000256" key="5">
    <source>
        <dbReference type="ARBA" id="ARBA00022833"/>
    </source>
</evidence>
<evidence type="ECO:0000256" key="2">
    <source>
        <dbReference type="ARBA" id="ARBA00022723"/>
    </source>
</evidence>
<dbReference type="GO" id="GO:0000978">
    <property type="term" value="F:RNA polymerase II cis-regulatory region sequence-specific DNA binding"/>
    <property type="evidence" value="ECO:0007669"/>
    <property type="project" value="TreeGrafter"/>
</dbReference>
<dbReference type="PROSITE" id="PS50157">
    <property type="entry name" value="ZINC_FINGER_C2H2_2"/>
    <property type="match status" value="3"/>
</dbReference>
<dbReference type="SUPFAM" id="SSF57667">
    <property type="entry name" value="beta-beta-alpha zinc fingers"/>
    <property type="match status" value="2"/>
</dbReference>
<dbReference type="Gene3D" id="3.30.160.60">
    <property type="entry name" value="Classic Zinc Finger"/>
    <property type="match status" value="3"/>
</dbReference>
<keyword evidence="6" id="KW-0805">Transcription regulation</keyword>
<dbReference type="InterPro" id="IPR036236">
    <property type="entry name" value="Znf_C2H2_sf"/>
</dbReference>
<evidence type="ECO:0000256" key="7">
    <source>
        <dbReference type="ARBA" id="ARBA00023125"/>
    </source>
</evidence>
<dbReference type="SMART" id="SM00355">
    <property type="entry name" value="ZnF_C2H2"/>
    <property type="match status" value="3"/>
</dbReference>
<evidence type="ECO:0000256" key="3">
    <source>
        <dbReference type="ARBA" id="ARBA00022737"/>
    </source>
</evidence>
<dbReference type="InterPro" id="IPR013087">
    <property type="entry name" value="Znf_C2H2_type"/>
</dbReference>
<evidence type="ECO:0000256" key="11">
    <source>
        <dbReference type="SAM" id="MobiDB-lite"/>
    </source>
</evidence>
<evidence type="ECO:0000256" key="6">
    <source>
        <dbReference type="ARBA" id="ARBA00023015"/>
    </source>
</evidence>
<dbReference type="GO" id="GO:0005634">
    <property type="term" value="C:nucleus"/>
    <property type="evidence" value="ECO:0007669"/>
    <property type="project" value="UniProtKB-SubCell"/>
</dbReference>
<reference evidence="14" key="1">
    <citation type="journal article" date="2016" name="Nature">
        <title>Genome evolution in the allotetraploid frog Xenopus laevis.</title>
        <authorList>
            <person name="Session A.M."/>
            <person name="Uno Y."/>
            <person name="Kwon T."/>
            <person name="Chapman J.A."/>
            <person name="Toyoda A."/>
            <person name="Takahashi S."/>
            <person name="Fukui A."/>
            <person name="Hikosaka A."/>
            <person name="Suzuki A."/>
            <person name="Kondo M."/>
            <person name="van Heeringen S.J."/>
            <person name="Quigley I."/>
            <person name="Heinz S."/>
            <person name="Ogino H."/>
            <person name="Ochi H."/>
            <person name="Hellsten U."/>
            <person name="Lyons J.B."/>
            <person name="Simakov O."/>
            <person name="Putnam N."/>
            <person name="Stites J."/>
            <person name="Kuroki Y."/>
            <person name="Tanaka T."/>
            <person name="Michiue T."/>
            <person name="Watanabe M."/>
            <person name="Bogdanovic O."/>
            <person name="Lister R."/>
            <person name="Georgiou G."/>
            <person name="Paranjpe S.S."/>
            <person name="van Kruijsbergen I."/>
            <person name="Shu S."/>
            <person name="Carlson J."/>
            <person name="Kinoshita T."/>
            <person name="Ohta Y."/>
            <person name="Mawaribuchi S."/>
            <person name="Jenkins J."/>
            <person name="Grimwood J."/>
            <person name="Schmutz J."/>
            <person name="Mitros T."/>
            <person name="Mozaffari S.V."/>
            <person name="Suzuki Y."/>
            <person name="Haramoto Y."/>
            <person name="Yamamoto T.S."/>
            <person name="Takagi C."/>
            <person name="Heald R."/>
            <person name="Miller K."/>
            <person name="Haudenschild C."/>
            <person name="Kitzman J."/>
            <person name="Nakayama T."/>
            <person name="Izutsu Y."/>
            <person name="Robert J."/>
            <person name="Fortriede J."/>
            <person name="Burns K."/>
            <person name="Lotay V."/>
            <person name="Karimi K."/>
            <person name="Yasuoka Y."/>
            <person name="Dichmann D.S."/>
            <person name="Flajnik M.F."/>
            <person name="Houston D.W."/>
            <person name="Shendure J."/>
            <person name="DuPasquier L."/>
            <person name="Vize P.D."/>
            <person name="Zorn A.M."/>
            <person name="Ito M."/>
            <person name="Marcotte E.M."/>
            <person name="Wallingford J.B."/>
            <person name="Ito Y."/>
            <person name="Asashima M."/>
            <person name="Ueno N."/>
            <person name="Matsuda Y."/>
            <person name="Veenstra G.J."/>
            <person name="Fujiyama A."/>
            <person name="Harland R.M."/>
            <person name="Taira M."/>
            <person name="Rokhsar D.S."/>
        </authorList>
    </citation>
    <scope>NUCLEOTIDE SEQUENCE [LARGE SCALE GENOMIC DNA]</scope>
    <source>
        <strain evidence="14">J</strain>
    </source>
</reference>
<keyword evidence="2" id="KW-0479">Metal-binding</keyword>
<feature type="domain" description="C2H2-type" evidence="12">
    <location>
        <begin position="459"/>
        <end position="488"/>
    </location>
</feature>
<keyword evidence="4 10" id="KW-0863">Zinc-finger</keyword>
<dbReference type="OMA" id="KHEMEFS"/>
<keyword evidence="7" id="KW-0238">DNA-binding</keyword>
<organism evidence="13 14">
    <name type="scientific">Xenopus laevis</name>
    <name type="common">African clawed frog</name>
    <dbReference type="NCBI Taxonomy" id="8355"/>
    <lineage>
        <taxon>Eukaryota</taxon>
        <taxon>Metazoa</taxon>
        <taxon>Chordata</taxon>
        <taxon>Craniata</taxon>
        <taxon>Vertebrata</taxon>
        <taxon>Euteleostomi</taxon>
        <taxon>Amphibia</taxon>
        <taxon>Batrachia</taxon>
        <taxon>Anura</taxon>
        <taxon>Pipoidea</taxon>
        <taxon>Pipidae</taxon>
        <taxon>Xenopodinae</taxon>
        <taxon>Xenopus</taxon>
        <taxon>Xenopus</taxon>
    </lineage>
</organism>
<keyword evidence="8" id="KW-0804">Transcription</keyword>
<feature type="domain" description="C2H2-type" evidence="12">
    <location>
        <begin position="489"/>
        <end position="516"/>
    </location>
</feature>
<dbReference type="PANTHER" id="PTHR23235:SF58">
    <property type="entry name" value="EARLY GROWTH RESPONSE PROTEIN 4"/>
    <property type="match status" value="1"/>
</dbReference>
<dbReference type="GO" id="GO:0000981">
    <property type="term" value="F:DNA-binding transcription factor activity, RNA polymerase II-specific"/>
    <property type="evidence" value="ECO:0007669"/>
    <property type="project" value="TreeGrafter"/>
</dbReference>
<evidence type="ECO:0000256" key="8">
    <source>
        <dbReference type="ARBA" id="ARBA00023163"/>
    </source>
</evidence>
<keyword evidence="5" id="KW-0862">Zinc</keyword>
<dbReference type="FunFam" id="3.30.160.60:FF:000064">
    <property type="entry name" value="Early growth response protein 3"/>
    <property type="match status" value="1"/>
</dbReference>
<dbReference type="PROSITE" id="PS00028">
    <property type="entry name" value="ZINC_FINGER_C2H2_1"/>
    <property type="match status" value="3"/>
</dbReference>